<dbReference type="RefSeq" id="WP_240672422.1">
    <property type="nucleotide sequence ID" value="NZ_CP034669.1"/>
</dbReference>
<organism evidence="1 2">
    <name type="scientific">Corallococcus coralloides</name>
    <name type="common">Myxococcus coralloides</name>
    <dbReference type="NCBI Taxonomy" id="184914"/>
    <lineage>
        <taxon>Bacteria</taxon>
        <taxon>Pseudomonadati</taxon>
        <taxon>Myxococcota</taxon>
        <taxon>Myxococcia</taxon>
        <taxon>Myxococcales</taxon>
        <taxon>Cystobacterineae</taxon>
        <taxon>Myxococcaceae</taxon>
        <taxon>Corallococcus</taxon>
    </lineage>
</organism>
<reference evidence="1 2" key="1">
    <citation type="submission" date="2018-12" db="EMBL/GenBank/DDBJ databases">
        <title>Complete Genome Sequence of the Corallopyronin A producing Myxobacterium Corallococcus coralloides B035.</title>
        <authorList>
            <person name="Bouhired S.M."/>
            <person name="Rupp O."/>
            <person name="Blom J."/>
            <person name="Schaeberle T.F."/>
            <person name="Kehraus S."/>
            <person name="Schiefer A."/>
            <person name="Pfarr K."/>
            <person name="Goesmann A."/>
            <person name="Hoerauf A."/>
            <person name="Koenig G.M."/>
        </authorList>
    </citation>
    <scope>NUCLEOTIDE SEQUENCE [LARGE SCALE GENOMIC DNA]</scope>
    <source>
        <strain evidence="1 2">B035</strain>
    </source>
</reference>
<sequence>MNPARGAGQGKALHCMKAKAKQELPVVPFASEKAWEKWLEKNHVDAPGVWVKLAKFESGIPSVTYAQALEVALCYGWIDGQKGAFDSEYWLQRFTPRKPRSKWSKINCGKVEVLVASGRMKPAGLREVESARADGRWEAAYAGQRTMEVPEDLKLALEKSPKAKAAFAALKGANRYAILFRLHDSKKPETRMRWVEKYVAMLEAGELSRG</sequence>
<evidence type="ECO:0008006" key="3">
    <source>
        <dbReference type="Google" id="ProtNLM"/>
    </source>
</evidence>
<protein>
    <recommendedName>
        <fullName evidence="3">Bacteriocin-protection protein</fullName>
    </recommendedName>
</protein>
<evidence type="ECO:0000313" key="2">
    <source>
        <dbReference type="Proteomes" id="UP000288758"/>
    </source>
</evidence>
<dbReference type="Proteomes" id="UP000288758">
    <property type="component" value="Chromosome"/>
</dbReference>
<evidence type="ECO:0000313" key="1">
    <source>
        <dbReference type="EMBL" id="QAT86240.1"/>
    </source>
</evidence>
<dbReference type="Pfam" id="PF13376">
    <property type="entry name" value="OmdA"/>
    <property type="match status" value="1"/>
</dbReference>
<gene>
    <name evidence="1" type="ORF">EJ065_4692</name>
</gene>
<proteinExistence type="predicted"/>
<name>A0A410RWH6_CORCK</name>
<dbReference type="AlphaFoldDB" id="A0A410RWH6"/>
<accession>A0A410RWH6</accession>
<dbReference type="EMBL" id="CP034669">
    <property type="protein sequence ID" value="QAT86240.1"/>
    <property type="molecule type" value="Genomic_DNA"/>
</dbReference>